<gene>
    <name evidence="10" type="ORF">apy_13140</name>
</gene>
<evidence type="ECO:0000313" key="10">
    <source>
        <dbReference type="EMBL" id="GBF09589.1"/>
    </source>
</evidence>
<comment type="caution">
    <text evidence="10">The sequence shown here is derived from an EMBL/GenBank/DDBJ whole genome shotgun (WGS) entry which is preliminary data.</text>
</comment>
<proteinExistence type="inferred from homology"/>
<reference evidence="10 11" key="1">
    <citation type="submission" date="2017-02" db="EMBL/GenBank/DDBJ databases">
        <title>isolation and characterization of a novel temperate virus Aeropyrum globular virus 1 infecting hyperthermophilic archaeon Aeropyrum.</title>
        <authorList>
            <person name="Yumiya M."/>
            <person name="Yoshida T."/>
            <person name="Sako Y."/>
        </authorList>
    </citation>
    <scope>NUCLEOTIDE SEQUENCE [LARGE SCALE GENOMIC DNA]</scope>
    <source>
        <strain evidence="10 11">YK1-12-2013</strain>
    </source>
</reference>
<evidence type="ECO:0000256" key="5">
    <source>
        <dbReference type="ARBA" id="ARBA00022842"/>
    </source>
</evidence>
<dbReference type="InterPro" id="IPR036739">
    <property type="entry name" value="SLC41_membr_dom_sf"/>
</dbReference>
<feature type="transmembrane region" description="Helical" evidence="8">
    <location>
        <begin position="43"/>
        <end position="62"/>
    </location>
</feature>
<evidence type="ECO:0000256" key="1">
    <source>
        <dbReference type="ARBA" id="ARBA00004141"/>
    </source>
</evidence>
<feature type="transmembrane region" description="Helical" evidence="8">
    <location>
        <begin position="175"/>
        <end position="202"/>
    </location>
</feature>
<evidence type="ECO:0000256" key="3">
    <source>
        <dbReference type="ARBA" id="ARBA00022448"/>
    </source>
</evidence>
<dbReference type="GO" id="GO:0016020">
    <property type="term" value="C:membrane"/>
    <property type="evidence" value="ECO:0007669"/>
    <property type="project" value="UniProtKB-SubCell"/>
</dbReference>
<evidence type="ECO:0000256" key="2">
    <source>
        <dbReference type="ARBA" id="ARBA00009749"/>
    </source>
</evidence>
<dbReference type="EMBL" id="BDMD01000078">
    <property type="protein sequence ID" value="GBF09589.1"/>
    <property type="molecule type" value="Genomic_DNA"/>
</dbReference>
<dbReference type="GO" id="GO:0008324">
    <property type="term" value="F:monoatomic cation transmembrane transporter activity"/>
    <property type="evidence" value="ECO:0007669"/>
    <property type="project" value="InterPro"/>
</dbReference>
<dbReference type="Pfam" id="PF01769">
    <property type="entry name" value="MgtE"/>
    <property type="match status" value="1"/>
</dbReference>
<feature type="transmembrane region" description="Helical" evidence="8">
    <location>
        <begin position="110"/>
        <end position="130"/>
    </location>
</feature>
<keyword evidence="6 8" id="KW-1133">Transmembrane helix</keyword>
<comment type="similarity">
    <text evidence="2">Belongs to the SLC41A transporter family.</text>
</comment>
<dbReference type="InterPro" id="IPR006667">
    <property type="entry name" value="SLC41_membr_dom"/>
</dbReference>
<organism evidence="10 11">
    <name type="scientific">Aeropyrum pernix</name>
    <dbReference type="NCBI Taxonomy" id="56636"/>
    <lineage>
        <taxon>Archaea</taxon>
        <taxon>Thermoproteota</taxon>
        <taxon>Thermoprotei</taxon>
        <taxon>Desulfurococcales</taxon>
        <taxon>Desulfurococcaceae</taxon>
        <taxon>Aeropyrum</taxon>
    </lineage>
</organism>
<dbReference type="Proteomes" id="UP000291213">
    <property type="component" value="Unassembled WGS sequence"/>
</dbReference>
<keyword evidence="3" id="KW-0813">Transport</keyword>
<evidence type="ECO:0000256" key="6">
    <source>
        <dbReference type="ARBA" id="ARBA00022989"/>
    </source>
</evidence>
<evidence type="ECO:0000256" key="4">
    <source>
        <dbReference type="ARBA" id="ARBA00022692"/>
    </source>
</evidence>
<dbReference type="SUPFAM" id="SSF161093">
    <property type="entry name" value="MgtE membrane domain-like"/>
    <property type="match status" value="1"/>
</dbReference>
<accession>A0A401HB96</accession>
<feature type="transmembrane region" description="Helical" evidence="8">
    <location>
        <begin position="82"/>
        <end position="103"/>
    </location>
</feature>
<feature type="transmembrane region" description="Helical" evidence="8">
    <location>
        <begin position="142"/>
        <end position="163"/>
    </location>
</feature>
<feature type="transmembrane region" description="Helical" evidence="8">
    <location>
        <begin position="12"/>
        <end position="36"/>
    </location>
</feature>
<feature type="transmembrane region" description="Helical" evidence="8">
    <location>
        <begin position="214"/>
        <end position="236"/>
    </location>
</feature>
<evidence type="ECO:0000256" key="7">
    <source>
        <dbReference type="ARBA" id="ARBA00023136"/>
    </source>
</evidence>
<evidence type="ECO:0000256" key="8">
    <source>
        <dbReference type="SAM" id="Phobius"/>
    </source>
</evidence>
<sequence length="238" mass="24384">MLLRLGVSPDNVMPAILTSIVDMAVLILAIVAFSMVSRMDGGIYLVAVVTFSLALAFSAAAYDFRLTIDTTFSNFALQIVEMIAGVLLSATAPVLAATGLLPVLPPLNKLAGSVAGSMASAATTSVSLYGHYLDLPSMISTLFKITVGAIPSALYIGVIGYVLASAGGGSVGPQIVFATLLVSIVLSILGSLIAWLLVVVSIRAGLDPDAVSMPLATSLVDLLGVVFLSVVAWILLST</sequence>
<protein>
    <recommendedName>
        <fullName evidence="9">SLC41A/MgtE integral membrane domain-containing protein</fullName>
    </recommendedName>
</protein>
<evidence type="ECO:0000259" key="9">
    <source>
        <dbReference type="Pfam" id="PF01769"/>
    </source>
</evidence>
<keyword evidence="7 8" id="KW-0472">Membrane</keyword>
<feature type="domain" description="SLC41A/MgtE integral membrane" evidence="9">
    <location>
        <begin position="105"/>
        <end position="230"/>
    </location>
</feature>
<keyword evidence="5" id="KW-0460">Magnesium</keyword>
<dbReference type="Gene3D" id="1.10.357.20">
    <property type="entry name" value="SLC41 divalent cation transporters, integral membrane domain"/>
    <property type="match status" value="1"/>
</dbReference>
<comment type="subcellular location">
    <subcellularLocation>
        <location evidence="1">Membrane</location>
        <topology evidence="1">Multi-pass membrane protein</topology>
    </subcellularLocation>
</comment>
<keyword evidence="4 8" id="KW-0812">Transmembrane</keyword>
<evidence type="ECO:0000313" key="11">
    <source>
        <dbReference type="Proteomes" id="UP000291213"/>
    </source>
</evidence>
<name>A0A401HB96_AERPX</name>
<dbReference type="AlphaFoldDB" id="A0A401HB96"/>